<dbReference type="OrthoDB" id="2516665at2759"/>
<reference evidence="2" key="1">
    <citation type="submission" date="2021-03" db="EMBL/GenBank/DDBJ databases">
        <title>Draft genome sequence of rust myrtle Austropuccinia psidii MF-1, a brazilian biotype.</title>
        <authorList>
            <person name="Quecine M.C."/>
            <person name="Pachon D.M.R."/>
            <person name="Bonatelli M.L."/>
            <person name="Correr F.H."/>
            <person name="Franceschini L.M."/>
            <person name="Leite T.F."/>
            <person name="Margarido G.R.A."/>
            <person name="Almeida C.A."/>
            <person name="Ferrarezi J.A."/>
            <person name="Labate C.A."/>
        </authorList>
    </citation>
    <scope>NUCLEOTIDE SEQUENCE</scope>
    <source>
        <strain evidence="2">MF-1</strain>
    </source>
</reference>
<dbReference type="EMBL" id="AVOT02086633">
    <property type="protein sequence ID" value="MBW0570651.1"/>
    <property type="molecule type" value="Genomic_DNA"/>
</dbReference>
<organism evidence="2 3">
    <name type="scientific">Austropuccinia psidii MF-1</name>
    <dbReference type="NCBI Taxonomy" id="1389203"/>
    <lineage>
        <taxon>Eukaryota</taxon>
        <taxon>Fungi</taxon>
        <taxon>Dikarya</taxon>
        <taxon>Basidiomycota</taxon>
        <taxon>Pucciniomycotina</taxon>
        <taxon>Pucciniomycetes</taxon>
        <taxon>Pucciniales</taxon>
        <taxon>Sphaerophragmiaceae</taxon>
        <taxon>Austropuccinia</taxon>
    </lineage>
</organism>
<accession>A0A9Q3PRR0</accession>
<protein>
    <submittedName>
        <fullName evidence="2">Uncharacterized protein</fullName>
    </submittedName>
</protein>
<comment type="caution">
    <text evidence="2">The sequence shown here is derived from an EMBL/GenBank/DDBJ whole genome shotgun (WGS) entry which is preliminary data.</text>
</comment>
<dbReference type="AlphaFoldDB" id="A0A9Q3PRR0"/>
<dbReference type="Proteomes" id="UP000765509">
    <property type="component" value="Unassembled WGS sequence"/>
</dbReference>
<keyword evidence="3" id="KW-1185">Reference proteome</keyword>
<name>A0A9Q3PRR0_9BASI</name>
<evidence type="ECO:0000313" key="2">
    <source>
        <dbReference type="EMBL" id="MBW0570651.1"/>
    </source>
</evidence>
<feature type="region of interest" description="Disordered" evidence="1">
    <location>
        <begin position="22"/>
        <end position="52"/>
    </location>
</feature>
<evidence type="ECO:0000256" key="1">
    <source>
        <dbReference type="SAM" id="MobiDB-lite"/>
    </source>
</evidence>
<evidence type="ECO:0000313" key="3">
    <source>
        <dbReference type="Proteomes" id="UP000765509"/>
    </source>
</evidence>
<sequence>MTGWVAFIQLFSFKLVHNPGKTFTIPDGQSRRPHVEDDEQKDPSKFDEEEEFVKPHPGLGVQDIDIIRLTGVISPESQEGFWKGMEEYLRTIKRPVDIKDADFRKMKRK</sequence>
<gene>
    <name evidence="2" type="ORF">O181_110366</name>
</gene>
<proteinExistence type="predicted"/>
<feature type="compositionally biased region" description="Basic and acidic residues" evidence="1">
    <location>
        <begin position="29"/>
        <end position="46"/>
    </location>
</feature>